<protein>
    <submittedName>
        <fullName evidence="3">Kinetochore protein Fta7</fullName>
    </submittedName>
</protein>
<dbReference type="Proteomes" id="UP000001261">
    <property type="component" value="Unassembled WGS sequence"/>
</dbReference>
<gene>
    <name evidence="3" type="ORF">CIMG_05221</name>
</gene>
<evidence type="ECO:0000256" key="2">
    <source>
        <dbReference type="SAM" id="MobiDB-lite"/>
    </source>
</evidence>
<organism evidence="3 4">
    <name type="scientific">Coccidioides immitis (strain RS)</name>
    <name type="common">Valley fever fungus</name>
    <dbReference type="NCBI Taxonomy" id="246410"/>
    <lineage>
        <taxon>Eukaryota</taxon>
        <taxon>Fungi</taxon>
        <taxon>Dikarya</taxon>
        <taxon>Ascomycota</taxon>
        <taxon>Pezizomycotina</taxon>
        <taxon>Eurotiomycetes</taxon>
        <taxon>Eurotiomycetidae</taxon>
        <taxon>Onygenales</taxon>
        <taxon>Onygenaceae</taxon>
        <taxon>Coccidioides</taxon>
    </lineage>
</organism>
<evidence type="ECO:0000256" key="1">
    <source>
        <dbReference type="SAM" id="Coils"/>
    </source>
</evidence>
<accession>A0A0E1RYQ5</accession>
<evidence type="ECO:0000313" key="3">
    <source>
        <dbReference type="EMBL" id="EAS34197.1"/>
    </source>
</evidence>
<dbReference type="KEGG" id="cim:CIMG_05221"/>
<sequence length="256" mass="28918">MPPKRKLRHDVSSKDADDAESGPNKIARLVPRTRHVSEKTVKSKWTTLPEPVQDRIKDLFQAVEFPVLTRQREGRKRVEAQSALNAVRKNLGKRLPRMPFPPGTKENSFNYESALNENRLLESQLATMTSSATLLRREIKREETELARETAKLEELERNAKAAKAQSKKQSKNVHPVLRRLERLPPQIEDPVDFIVTGGQDKPGLLCDMDADPDVLSLVKQLRNHLESMKTNANQVAGIREAITRAQSALNMLPLG</sequence>
<dbReference type="AlphaFoldDB" id="A0A0E1RYQ5"/>
<dbReference type="OrthoDB" id="2420947at2759"/>
<keyword evidence="1" id="KW-0175">Coiled coil</keyword>
<reference evidence="4" key="2">
    <citation type="journal article" date="2010" name="Genome Res.">
        <title>Population genomic sequencing of Coccidioides fungi reveals recent hybridization and transposon control.</title>
        <authorList>
            <person name="Neafsey D.E."/>
            <person name="Barker B.M."/>
            <person name="Sharpton T.J."/>
            <person name="Stajich J.E."/>
            <person name="Park D.J."/>
            <person name="Whiston E."/>
            <person name="Hung C.-Y."/>
            <person name="McMahan C."/>
            <person name="White J."/>
            <person name="Sykes S."/>
            <person name="Heiman D."/>
            <person name="Young S."/>
            <person name="Zeng Q."/>
            <person name="Abouelleil A."/>
            <person name="Aftuck L."/>
            <person name="Bessette D."/>
            <person name="Brown A."/>
            <person name="FitzGerald M."/>
            <person name="Lui A."/>
            <person name="Macdonald J.P."/>
            <person name="Priest M."/>
            <person name="Orbach M.J."/>
            <person name="Galgiani J.N."/>
            <person name="Kirkland T.N."/>
            <person name="Cole G.T."/>
            <person name="Birren B.W."/>
            <person name="Henn M.R."/>
            <person name="Taylor J.W."/>
            <person name="Rounsley S.D."/>
        </authorList>
    </citation>
    <scope>GENOME REANNOTATION</scope>
    <source>
        <strain evidence="4">RS</strain>
    </source>
</reference>
<dbReference type="EMBL" id="GG704914">
    <property type="protein sequence ID" value="EAS34197.1"/>
    <property type="molecule type" value="Genomic_DNA"/>
</dbReference>
<dbReference type="InParanoid" id="A0A0E1RYQ5"/>
<proteinExistence type="predicted"/>
<feature type="region of interest" description="Disordered" evidence="2">
    <location>
        <begin position="1"/>
        <end position="27"/>
    </location>
</feature>
<dbReference type="GeneID" id="4563442"/>
<name>A0A0E1RYQ5_COCIM</name>
<dbReference type="InterPro" id="IPR025212">
    <property type="entry name" value="CAD_CENP-Q"/>
</dbReference>
<evidence type="ECO:0000313" key="4">
    <source>
        <dbReference type="Proteomes" id="UP000001261"/>
    </source>
</evidence>
<keyword evidence="4" id="KW-1185">Reference proteome</keyword>
<dbReference type="VEuPathDB" id="FungiDB:CIMG_05221"/>
<dbReference type="OMA" id="QMKNEHP"/>
<feature type="coiled-coil region" evidence="1">
    <location>
        <begin position="132"/>
        <end position="173"/>
    </location>
</feature>
<dbReference type="RefSeq" id="XP_001245780.1">
    <property type="nucleotide sequence ID" value="XM_001245779.2"/>
</dbReference>
<reference evidence="4" key="1">
    <citation type="journal article" date="2009" name="Genome Res.">
        <title>Comparative genomic analyses of the human fungal pathogens Coccidioides and their relatives.</title>
        <authorList>
            <person name="Sharpton T.J."/>
            <person name="Stajich J.E."/>
            <person name="Rounsley S.D."/>
            <person name="Gardner M.J."/>
            <person name="Wortman J.R."/>
            <person name="Jordar V.S."/>
            <person name="Maiti R."/>
            <person name="Kodira C.D."/>
            <person name="Neafsey D.E."/>
            <person name="Zeng Q."/>
            <person name="Hung C.-Y."/>
            <person name="McMahan C."/>
            <person name="Muszewska A."/>
            <person name="Grynberg M."/>
            <person name="Mandel M.A."/>
            <person name="Kellner E.M."/>
            <person name="Barker B.M."/>
            <person name="Galgiani J.N."/>
            <person name="Orbach M.J."/>
            <person name="Kirkland T.N."/>
            <person name="Cole G.T."/>
            <person name="Henn M.R."/>
            <person name="Birren B.W."/>
            <person name="Taylor J.W."/>
        </authorList>
    </citation>
    <scope>NUCLEOTIDE SEQUENCE [LARGE SCALE GENOMIC DNA]</scope>
    <source>
        <strain evidence="4">RS</strain>
    </source>
</reference>
<dbReference type="STRING" id="246410.A0A0E1RYQ5"/>
<dbReference type="Pfam" id="PF13094">
    <property type="entry name" value="CENP-Q"/>
    <property type="match status" value="1"/>
</dbReference>